<keyword evidence="3" id="KW-1185">Reference proteome</keyword>
<feature type="region of interest" description="Disordered" evidence="1">
    <location>
        <begin position="1"/>
        <end position="20"/>
    </location>
</feature>
<gene>
    <name evidence="2" type="ORF">KB213_12075</name>
</gene>
<dbReference type="Proteomes" id="UP000677812">
    <property type="component" value="Unassembled WGS sequence"/>
</dbReference>
<comment type="caution">
    <text evidence="2">The sequence shown here is derived from an EMBL/GenBank/DDBJ whole genome shotgun (WGS) entry which is preliminary data.</text>
</comment>
<name>A0ABS5EAE2_9PROT</name>
<proteinExistence type="predicted"/>
<dbReference type="EMBL" id="JAGRQH010000060">
    <property type="protein sequence ID" value="MBR0560776.1"/>
    <property type="molecule type" value="Genomic_DNA"/>
</dbReference>
<sequence>SGPEELLRAGSGEGPGRLDWLELRGSGGRGGWAVGEGRGAEVGGGGRLVVGVGQFLKNNRLRRRSRCLAMENLGKHHNLHGFFSKIA</sequence>
<protein>
    <submittedName>
        <fullName evidence="2">Uncharacterized protein</fullName>
    </submittedName>
</protein>
<feature type="non-terminal residue" evidence="2">
    <location>
        <position position="1"/>
    </location>
</feature>
<dbReference type="RefSeq" id="WP_211683484.1">
    <property type="nucleotide sequence ID" value="NZ_JAGRQH010000060.1"/>
</dbReference>
<evidence type="ECO:0000256" key="1">
    <source>
        <dbReference type="SAM" id="MobiDB-lite"/>
    </source>
</evidence>
<evidence type="ECO:0000313" key="3">
    <source>
        <dbReference type="Proteomes" id="UP000677812"/>
    </source>
</evidence>
<organism evidence="2 3">
    <name type="scientific">Neokomagataea anthophila</name>
    <dbReference type="NCBI Taxonomy" id="2826925"/>
    <lineage>
        <taxon>Bacteria</taxon>
        <taxon>Pseudomonadati</taxon>
        <taxon>Pseudomonadota</taxon>
        <taxon>Alphaproteobacteria</taxon>
        <taxon>Acetobacterales</taxon>
        <taxon>Acetobacteraceae</taxon>
        <taxon>Neokomagataea</taxon>
    </lineage>
</organism>
<accession>A0ABS5EAE2</accession>
<reference evidence="2 3" key="1">
    <citation type="submission" date="2021-04" db="EMBL/GenBank/DDBJ databases">
        <title>The complete genome sequence of Neokomagataea sp. TBRC 2177.</title>
        <authorList>
            <person name="Charoenyingcharoen P."/>
            <person name="Yukphan P."/>
        </authorList>
    </citation>
    <scope>NUCLEOTIDE SEQUENCE [LARGE SCALE GENOMIC DNA]</scope>
    <source>
        <strain evidence="2 3">TBRC 2177</strain>
    </source>
</reference>
<evidence type="ECO:0000313" key="2">
    <source>
        <dbReference type="EMBL" id="MBR0560776.1"/>
    </source>
</evidence>
<feature type="non-terminal residue" evidence="2">
    <location>
        <position position="87"/>
    </location>
</feature>